<evidence type="ECO:0000313" key="2">
    <source>
        <dbReference type="EMBL" id="VDP45674.1"/>
    </source>
</evidence>
<feature type="compositionally biased region" description="Acidic residues" evidence="1">
    <location>
        <begin position="84"/>
        <end position="97"/>
    </location>
</feature>
<reference evidence="4" key="1">
    <citation type="submission" date="2016-06" db="UniProtKB">
        <authorList>
            <consortium name="WormBaseParasite"/>
        </authorList>
    </citation>
    <scope>IDENTIFICATION</scope>
</reference>
<dbReference type="AlphaFoldDB" id="A0A183K9L2"/>
<organism evidence="4">
    <name type="scientific">Schistosoma curassoni</name>
    <dbReference type="NCBI Taxonomy" id="6186"/>
    <lineage>
        <taxon>Eukaryota</taxon>
        <taxon>Metazoa</taxon>
        <taxon>Spiralia</taxon>
        <taxon>Lophotrochozoa</taxon>
        <taxon>Platyhelminthes</taxon>
        <taxon>Trematoda</taxon>
        <taxon>Digenea</taxon>
        <taxon>Strigeidida</taxon>
        <taxon>Schistosomatoidea</taxon>
        <taxon>Schistosomatidae</taxon>
        <taxon>Schistosoma</taxon>
    </lineage>
</organism>
<protein>
    <submittedName>
        <fullName evidence="2 4">Uncharacterized protein</fullName>
    </submittedName>
</protein>
<sequence length="97" mass="10737">MAIRQIKKGKAAAPDNIIDEALKSNTEVTAASTQEDRQYHPEFIRRTTVQSGAWRTSDGHITSEDRRQTRLSTLSLPPSSDSGLDYEDLDIGMDGSE</sequence>
<evidence type="ECO:0000313" key="4">
    <source>
        <dbReference type="WBParaSite" id="SCUD_0001169501-mRNA-1"/>
    </source>
</evidence>
<dbReference type="Proteomes" id="UP000279833">
    <property type="component" value="Unassembled WGS sequence"/>
</dbReference>
<feature type="region of interest" description="Disordered" evidence="1">
    <location>
        <begin position="50"/>
        <end position="97"/>
    </location>
</feature>
<reference evidence="2 3" key="2">
    <citation type="submission" date="2018-11" db="EMBL/GenBank/DDBJ databases">
        <authorList>
            <consortium name="Pathogen Informatics"/>
        </authorList>
    </citation>
    <scope>NUCLEOTIDE SEQUENCE [LARGE SCALE GENOMIC DNA]</scope>
    <source>
        <strain evidence="2">Dakar</strain>
        <strain evidence="3">Dakar, Senegal</strain>
    </source>
</reference>
<dbReference type="WBParaSite" id="SCUD_0001169501-mRNA-1">
    <property type="protein sequence ID" value="SCUD_0001169501-mRNA-1"/>
    <property type="gene ID" value="SCUD_0001169501"/>
</dbReference>
<feature type="compositionally biased region" description="Low complexity" evidence="1">
    <location>
        <begin position="71"/>
        <end position="83"/>
    </location>
</feature>
<evidence type="ECO:0000313" key="3">
    <source>
        <dbReference type="Proteomes" id="UP000279833"/>
    </source>
</evidence>
<gene>
    <name evidence="2" type="ORF">SCUD_LOCUS11695</name>
</gene>
<feature type="compositionally biased region" description="Basic and acidic residues" evidence="1">
    <location>
        <begin position="57"/>
        <end position="68"/>
    </location>
</feature>
<name>A0A183K9L2_9TREM</name>
<accession>A0A183K9L2</accession>
<evidence type="ECO:0000256" key="1">
    <source>
        <dbReference type="SAM" id="MobiDB-lite"/>
    </source>
</evidence>
<dbReference type="EMBL" id="UZAK01034586">
    <property type="protein sequence ID" value="VDP45674.1"/>
    <property type="molecule type" value="Genomic_DNA"/>
</dbReference>
<keyword evidence="3" id="KW-1185">Reference proteome</keyword>
<proteinExistence type="predicted"/>